<proteinExistence type="predicted"/>
<dbReference type="RefSeq" id="WP_257498976.1">
    <property type="nucleotide sequence ID" value="NZ_CP102382.1"/>
</dbReference>
<reference evidence="2 3" key="1">
    <citation type="submission" date="2022-08" db="EMBL/GenBank/DDBJ databases">
        <title>Myroides zhujiangensis sp. nov., a novel bacterium isolated from sediment in the Pearl River Estuary.</title>
        <authorList>
            <person name="Cui L."/>
        </authorList>
    </citation>
    <scope>NUCLEOTIDE SEQUENCE [LARGE SCALE GENOMIC DNA]</scope>
    <source>
        <strain evidence="2 3">SCSIO 72103</strain>
    </source>
</reference>
<dbReference type="EMBL" id="CP102382">
    <property type="protein sequence ID" value="UUV21054.1"/>
    <property type="molecule type" value="Genomic_DNA"/>
</dbReference>
<evidence type="ECO:0000256" key="1">
    <source>
        <dbReference type="SAM" id="Phobius"/>
    </source>
</evidence>
<sequence>MKKIYYIPGIYSIILLPILGIWYMNKYDYFTQLRSVDFIYNDFAEFERMTKNFEHVNYGQNEFEQRIYKEVHLSNDINSKNTFKYIDQFVNEVIQTKDTIYGLKIHFDKGSTYNEFIEVLNIFNEREAELYILDYNTMYFVGRDWDPNAQESEIAYEDLIFYQCSGGYFGGVDETENNKFSLFINSFKTQFNQNKIIYSAYIIFFVITILSMFYRNKKLPK</sequence>
<protein>
    <submittedName>
        <fullName evidence="2">Uncharacterized protein</fullName>
    </submittedName>
</protein>
<feature type="transmembrane region" description="Helical" evidence="1">
    <location>
        <begin position="196"/>
        <end position="214"/>
    </location>
</feature>
<keyword evidence="1" id="KW-0812">Transmembrane</keyword>
<feature type="transmembrane region" description="Helical" evidence="1">
    <location>
        <begin position="6"/>
        <end position="24"/>
    </location>
</feature>
<accession>A0ABY5NR55</accession>
<keyword evidence="1" id="KW-0472">Membrane</keyword>
<evidence type="ECO:0000313" key="3">
    <source>
        <dbReference type="Proteomes" id="UP001317001"/>
    </source>
</evidence>
<gene>
    <name evidence="2" type="ORF">NPX36_12110</name>
</gene>
<name>A0ABY5NR55_9FLAO</name>
<dbReference type="Proteomes" id="UP001317001">
    <property type="component" value="Chromosome"/>
</dbReference>
<evidence type="ECO:0000313" key="2">
    <source>
        <dbReference type="EMBL" id="UUV21054.1"/>
    </source>
</evidence>
<organism evidence="2 3">
    <name type="scientific">Paenimyroides aestuarii</name>
    <dbReference type="NCBI Taxonomy" id="2968490"/>
    <lineage>
        <taxon>Bacteria</taxon>
        <taxon>Pseudomonadati</taxon>
        <taxon>Bacteroidota</taxon>
        <taxon>Flavobacteriia</taxon>
        <taxon>Flavobacteriales</taxon>
        <taxon>Flavobacteriaceae</taxon>
        <taxon>Paenimyroides</taxon>
    </lineage>
</organism>
<keyword evidence="1" id="KW-1133">Transmembrane helix</keyword>
<keyword evidence="3" id="KW-1185">Reference proteome</keyword>